<dbReference type="AlphaFoldDB" id="A0A223NU11"/>
<evidence type="ECO:0000313" key="2">
    <source>
        <dbReference type="Proteomes" id="UP000215002"/>
    </source>
</evidence>
<name>A0A223NU11_9SPHI</name>
<proteinExistence type="predicted"/>
<organism evidence="1 2">
    <name type="scientific">Mucilaginibacter xinganensis</name>
    <dbReference type="NCBI Taxonomy" id="1234841"/>
    <lineage>
        <taxon>Bacteria</taxon>
        <taxon>Pseudomonadati</taxon>
        <taxon>Bacteroidota</taxon>
        <taxon>Sphingobacteriia</taxon>
        <taxon>Sphingobacteriales</taxon>
        <taxon>Sphingobacteriaceae</taxon>
        <taxon>Mucilaginibacter</taxon>
    </lineage>
</organism>
<dbReference type="Proteomes" id="UP000215002">
    <property type="component" value="Chromosome"/>
</dbReference>
<gene>
    <name evidence="1" type="ORF">MuYL_1228</name>
</gene>
<keyword evidence="2" id="KW-1185">Reference proteome</keyword>
<accession>A0A223NU11</accession>
<reference evidence="1 2" key="1">
    <citation type="submission" date="2017-08" db="EMBL/GenBank/DDBJ databases">
        <title>Complete genome sequence of Mucilaginibacter sp. strain BJC16-A31.</title>
        <authorList>
            <consortium name="Henan University of Science and Technology"/>
            <person name="You X."/>
        </authorList>
    </citation>
    <scope>NUCLEOTIDE SEQUENCE [LARGE SCALE GENOMIC DNA]</scope>
    <source>
        <strain evidence="1 2">BJC16-A31</strain>
    </source>
</reference>
<dbReference type="KEGG" id="muc:MuYL_1228"/>
<evidence type="ECO:0000313" key="1">
    <source>
        <dbReference type="EMBL" id="ASU33128.1"/>
    </source>
</evidence>
<protein>
    <submittedName>
        <fullName evidence="1">Uncharacterized protein</fullName>
    </submittedName>
</protein>
<sequence length="57" mass="6454">MLTSTTLPAFSALIFEQIIVKPLVQIYPDATDNYVIRIIFKNDFGYKYLKTIGVGLV</sequence>
<dbReference type="EMBL" id="CP022743">
    <property type="protein sequence ID" value="ASU33128.1"/>
    <property type="molecule type" value="Genomic_DNA"/>
</dbReference>